<protein>
    <submittedName>
        <fullName evidence="5 6">Leucine-rich repeat receptor-like serine/threonine-protein kinase BAM3</fullName>
    </submittedName>
</protein>
<dbReference type="InterPro" id="IPR050647">
    <property type="entry name" value="Plant_LRR-RLKs"/>
</dbReference>
<dbReference type="GO" id="GO:0033612">
    <property type="term" value="F:receptor serine/threonine kinase binding"/>
    <property type="evidence" value="ECO:0007669"/>
    <property type="project" value="TreeGrafter"/>
</dbReference>
<accession>A0A9C6TN74</accession>
<evidence type="ECO:0000313" key="6">
    <source>
        <dbReference type="RefSeq" id="XP_052117083.1"/>
    </source>
</evidence>
<keyword evidence="3" id="KW-0325">Glycoprotein</keyword>
<dbReference type="PANTHER" id="PTHR48056:SF52">
    <property type="entry name" value="PROTEIN KINASE DOMAIN-CONTAINING PROTEIN"/>
    <property type="match status" value="1"/>
</dbReference>
<evidence type="ECO:0000256" key="2">
    <source>
        <dbReference type="ARBA" id="ARBA00022737"/>
    </source>
</evidence>
<name>A0A9C6TN74_ARADU</name>
<evidence type="ECO:0000313" key="5">
    <source>
        <dbReference type="RefSeq" id="XP_052117082.1"/>
    </source>
</evidence>
<reference evidence="5 6" key="2">
    <citation type="submission" date="2025-04" db="UniProtKB">
        <authorList>
            <consortium name="RefSeq"/>
        </authorList>
    </citation>
    <scope>IDENTIFICATION</scope>
    <source>
        <tissue evidence="5 6">Whole plant</tissue>
    </source>
</reference>
<dbReference type="RefSeq" id="XP_052117083.1">
    <property type="nucleotide sequence ID" value="XM_052261123.1"/>
</dbReference>
<dbReference type="KEGG" id="adu:107484611"/>
<evidence type="ECO:0000256" key="1">
    <source>
        <dbReference type="ARBA" id="ARBA00022614"/>
    </source>
</evidence>
<gene>
    <name evidence="5 6" type="primary">LOC107484611</name>
</gene>
<keyword evidence="4" id="KW-1185">Reference proteome</keyword>
<dbReference type="AlphaFoldDB" id="A0A9C6TN74"/>
<evidence type="ECO:0000313" key="4">
    <source>
        <dbReference type="Proteomes" id="UP000515211"/>
    </source>
</evidence>
<reference evidence="4" key="1">
    <citation type="journal article" date="2016" name="Nat. Genet.">
        <title>The genome sequences of Arachis duranensis and Arachis ipaensis, the diploid ancestors of cultivated peanut.</title>
        <authorList>
            <person name="Bertioli D.J."/>
            <person name="Cannon S.B."/>
            <person name="Froenicke L."/>
            <person name="Huang G."/>
            <person name="Farmer A.D."/>
            <person name="Cannon E.K."/>
            <person name="Liu X."/>
            <person name="Gao D."/>
            <person name="Clevenger J."/>
            <person name="Dash S."/>
            <person name="Ren L."/>
            <person name="Moretzsohn M.C."/>
            <person name="Shirasawa K."/>
            <person name="Huang W."/>
            <person name="Vidigal B."/>
            <person name="Abernathy B."/>
            <person name="Chu Y."/>
            <person name="Niederhuth C.E."/>
            <person name="Umale P."/>
            <person name="Araujo A.C."/>
            <person name="Kozik A."/>
            <person name="Kim K.D."/>
            <person name="Burow M.D."/>
            <person name="Varshney R.K."/>
            <person name="Wang X."/>
            <person name="Zhang X."/>
            <person name="Barkley N."/>
            <person name="Guimaraes P.M."/>
            <person name="Isobe S."/>
            <person name="Guo B."/>
            <person name="Liao B."/>
            <person name="Stalker H.T."/>
            <person name="Schmitz R.J."/>
            <person name="Scheffler B.E."/>
            <person name="Leal-Bertioli S.C."/>
            <person name="Xun X."/>
            <person name="Jackson S.A."/>
            <person name="Michelmore R."/>
            <person name="Ozias-Akins P."/>
        </authorList>
    </citation>
    <scope>NUCLEOTIDE SEQUENCE [LARGE SCALE GENOMIC DNA]</scope>
    <source>
        <strain evidence="4">cv. V14167</strain>
    </source>
</reference>
<dbReference type="InterPro" id="IPR001611">
    <property type="entry name" value="Leu-rich_rpt"/>
</dbReference>
<keyword evidence="2" id="KW-0677">Repeat</keyword>
<dbReference type="Pfam" id="PF00560">
    <property type="entry name" value="LRR_1"/>
    <property type="match status" value="3"/>
</dbReference>
<dbReference type="Proteomes" id="UP000515211">
    <property type="component" value="Chromosome 4"/>
</dbReference>
<proteinExistence type="predicted"/>
<organism evidence="4 5">
    <name type="scientific">Arachis duranensis</name>
    <name type="common">Wild peanut</name>
    <dbReference type="NCBI Taxonomy" id="130453"/>
    <lineage>
        <taxon>Eukaryota</taxon>
        <taxon>Viridiplantae</taxon>
        <taxon>Streptophyta</taxon>
        <taxon>Embryophyta</taxon>
        <taxon>Tracheophyta</taxon>
        <taxon>Spermatophyta</taxon>
        <taxon>Magnoliopsida</taxon>
        <taxon>eudicotyledons</taxon>
        <taxon>Gunneridae</taxon>
        <taxon>Pentapetalae</taxon>
        <taxon>rosids</taxon>
        <taxon>fabids</taxon>
        <taxon>Fabales</taxon>
        <taxon>Fabaceae</taxon>
        <taxon>Papilionoideae</taxon>
        <taxon>50 kb inversion clade</taxon>
        <taxon>dalbergioids sensu lato</taxon>
        <taxon>Dalbergieae</taxon>
        <taxon>Pterocarpus clade</taxon>
        <taxon>Arachis</taxon>
    </lineage>
</organism>
<dbReference type="PANTHER" id="PTHR48056">
    <property type="entry name" value="LRR RECEPTOR-LIKE SERINE/THREONINE-PROTEIN KINASE-RELATED"/>
    <property type="match status" value="1"/>
</dbReference>
<evidence type="ECO:0000256" key="3">
    <source>
        <dbReference type="ARBA" id="ARBA00023180"/>
    </source>
</evidence>
<dbReference type="InterPro" id="IPR032675">
    <property type="entry name" value="LRR_dom_sf"/>
</dbReference>
<dbReference type="SUPFAM" id="SSF52058">
    <property type="entry name" value="L domain-like"/>
    <property type="match status" value="1"/>
</dbReference>
<dbReference type="GeneID" id="107484611"/>
<keyword evidence="1" id="KW-0433">Leucine-rich repeat</keyword>
<sequence>MQVLKLWQNKFTGSIPSRLGQNGKLTELDLSTNKLKGLVPKSLCFSKKLKILILLNNFFFGSLPNDLGECYTLDIGKLKSVLEILLLHGNRFSGEIPLDIGKLKSVLKMDLSVNNFSGAIPPEICANTKFIAFMITYGLSAAARVQPWK</sequence>
<dbReference type="RefSeq" id="XP_052117082.1">
    <property type="nucleotide sequence ID" value="XM_052261122.1"/>
</dbReference>
<dbReference type="Gene3D" id="3.80.10.10">
    <property type="entry name" value="Ribonuclease Inhibitor"/>
    <property type="match status" value="1"/>
</dbReference>